<accession>A0ABD1Z362</accession>
<reference evidence="1 2" key="1">
    <citation type="submission" date="2024-09" db="EMBL/GenBank/DDBJ databases">
        <title>Chromosome-scale assembly of Riccia fluitans.</title>
        <authorList>
            <person name="Paukszto L."/>
            <person name="Sawicki J."/>
            <person name="Karawczyk K."/>
            <person name="Piernik-Szablinska J."/>
            <person name="Szczecinska M."/>
            <person name="Mazdziarz M."/>
        </authorList>
    </citation>
    <scope>NUCLEOTIDE SEQUENCE [LARGE SCALE GENOMIC DNA]</scope>
    <source>
        <strain evidence="1">Rf_01</strain>
        <tissue evidence="1">Aerial parts of the thallus</tissue>
    </source>
</reference>
<dbReference type="EMBL" id="JBHFFA010000002">
    <property type="protein sequence ID" value="KAL2642091.1"/>
    <property type="molecule type" value="Genomic_DNA"/>
</dbReference>
<organism evidence="1 2">
    <name type="scientific">Riccia fluitans</name>
    <dbReference type="NCBI Taxonomy" id="41844"/>
    <lineage>
        <taxon>Eukaryota</taxon>
        <taxon>Viridiplantae</taxon>
        <taxon>Streptophyta</taxon>
        <taxon>Embryophyta</taxon>
        <taxon>Marchantiophyta</taxon>
        <taxon>Marchantiopsida</taxon>
        <taxon>Marchantiidae</taxon>
        <taxon>Marchantiales</taxon>
        <taxon>Ricciaceae</taxon>
        <taxon>Riccia</taxon>
    </lineage>
</organism>
<protein>
    <submittedName>
        <fullName evidence="1">Uncharacterized protein</fullName>
    </submittedName>
</protein>
<sequence length="103" mass="12386">MKAQVFQKRYVSFRERLRNVLFFRPTDEAVKSWDSFEAKLFPYGWGRRIKVRDLFTREYYHPGRDLELILPGEFRALSTINLLEICVYSKSAFEVREVLVRCS</sequence>
<dbReference type="AlphaFoldDB" id="A0ABD1Z362"/>
<proteinExistence type="predicted"/>
<keyword evidence="2" id="KW-1185">Reference proteome</keyword>
<gene>
    <name evidence="1" type="ORF">R1flu_009678</name>
</gene>
<name>A0ABD1Z362_9MARC</name>
<comment type="caution">
    <text evidence="1">The sequence shown here is derived from an EMBL/GenBank/DDBJ whole genome shotgun (WGS) entry which is preliminary data.</text>
</comment>
<evidence type="ECO:0000313" key="1">
    <source>
        <dbReference type="EMBL" id="KAL2642091.1"/>
    </source>
</evidence>
<evidence type="ECO:0000313" key="2">
    <source>
        <dbReference type="Proteomes" id="UP001605036"/>
    </source>
</evidence>
<dbReference type="Proteomes" id="UP001605036">
    <property type="component" value="Unassembled WGS sequence"/>
</dbReference>